<reference evidence="2" key="1">
    <citation type="submission" date="2022-10" db="EMBL/GenBank/DDBJ databases">
        <title>Tapping the CABI collections for fungal endophytes: first genome assemblies for Collariella, Neodidymelliopsis, Ascochyta clinopodiicola, Didymella pomorum, Didymosphaeria variabile, Neocosmospora piperis and Neocucurbitaria cava.</title>
        <authorList>
            <person name="Hill R."/>
        </authorList>
    </citation>
    <scope>NUCLEOTIDE SEQUENCE</scope>
    <source>
        <strain evidence="2">IMI 355091</strain>
    </source>
</reference>
<gene>
    <name evidence="2" type="ORF">N0V91_001389</name>
</gene>
<evidence type="ECO:0000256" key="1">
    <source>
        <dbReference type="SAM" id="Phobius"/>
    </source>
</evidence>
<comment type="caution">
    <text evidence="2">The sequence shown here is derived from an EMBL/GenBank/DDBJ whole genome shotgun (WGS) entry which is preliminary data.</text>
</comment>
<evidence type="ECO:0000313" key="3">
    <source>
        <dbReference type="Proteomes" id="UP001140510"/>
    </source>
</evidence>
<evidence type="ECO:0000313" key="2">
    <source>
        <dbReference type="EMBL" id="KAJ4411604.1"/>
    </source>
</evidence>
<keyword evidence="1" id="KW-0812">Transmembrane</keyword>
<dbReference type="PANTHER" id="PTHR35395">
    <property type="entry name" value="DUF6536 DOMAIN-CONTAINING PROTEIN"/>
    <property type="match status" value="1"/>
</dbReference>
<protein>
    <submittedName>
        <fullName evidence="2">Uncharacterized protein</fullName>
    </submittedName>
</protein>
<dbReference type="OrthoDB" id="5429634at2759"/>
<keyword evidence="1" id="KW-1133">Transmembrane helix</keyword>
<sequence>MISLVILSFLYFAYNGMFTAMLLGYEWTSYAWKRKGLRVSRVPSGLQRSTYFLQLPYRFGFPLVVLSGTLHWLVSQSIFVVSMDAYDRSGEFSASSNMCGYSPIAMLVVVLLATAMVATVIGFGYIPYKSGMPLAGSCSLAISAACHPNEDTKGDTFTMSEEKLQWGVISTSADGIEHCAFANKDVGPLVEGRMYI</sequence>
<keyword evidence="3" id="KW-1185">Reference proteome</keyword>
<feature type="transmembrane region" description="Helical" evidence="1">
    <location>
        <begin position="59"/>
        <end position="81"/>
    </location>
</feature>
<organism evidence="2 3">
    <name type="scientific">Didymella pomorum</name>
    <dbReference type="NCBI Taxonomy" id="749634"/>
    <lineage>
        <taxon>Eukaryota</taxon>
        <taxon>Fungi</taxon>
        <taxon>Dikarya</taxon>
        <taxon>Ascomycota</taxon>
        <taxon>Pezizomycotina</taxon>
        <taxon>Dothideomycetes</taxon>
        <taxon>Pleosporomycetidae</taxon>
        <taxon>Pleosporales</taxon>
        <taxon>Pleosporineae</taxon>
        <taxon>Didymellaceae</taxon>
        <taxon>Didymella</taxon>
    </lineage>
</organism>
<dbReference type="EMBL" id="JAPEVA010000005">
    <property type="protein sequence ID" value="KAJ4411604.1"/>
    <property type="molecule type" value="Genomic_DNA"/>
</dbReference>
<keyword evidence="1" id="KW-0472">Membrane</keyword>
<dbReference type="PANTHER" id="PTHR35395:SF1">
    <property type="entry name" value="DUF6536 DOMAIN-CONTAINING PROTEIN"/>
    <property type="match status" value="1"/>
</dbReference>
<feature type="transmembrane region" description="Helical" evidence="1">
    <location>
        <begin position="6"/>
        <end position="25"/>
    </location>
</feature>
<proteinExistence type="predicted"/>
<feature type="transmembrane region" description="Helical" evidence="1">
    <location>
        <begin position="101"/>
        <end position="126"/>
    </location>
</feature>
<dbReference type="Proteomes" id="UP001140510">
    <property type="component" value="Unassembled WGS sequence"/>
</dbReference>
<name>A0A9W9DAQ2_9PLEO</name>
<dbReference type="AlphaFoldDB" id="A0A9W9DAQ2"/>
<accession>A0A9W9DAQ2</accession>